<dbReference type="Proteomes" id="UP000231493">
    <property type="component" value="Unassembled WGS sequence"/>
</dbReference>
<reference evidence="14" key="2">
    <citation type="submission" date="2017-09" db="EMBL/GenBank/DDBJ databases">
        <title>Depth-based differentiation of microbial function through sediment-hosted aquifers and enrichment of novel symbionts in the deep terrestrial subsurface.</title>
        <authorList>
            <person name="Probst A.J."/>
            <person name="Ladd B."/>
            <person name="Jarett J.K."/>
            <person name="Geller-Mcgrath D.E."/>
            <person name="Sieber C.M.K."/>
            <person name="Emerson J.B."/>
            <person name="Anantharaman K."/>
            <person name="Thomas B.C."/>
            <person name="Malmstrom R."/>
            <person name="Stieglmeier M."/>
            <person name="Klingl A."/>
            <person name="Woyke T."/>
            <person name="Ryan C.M."/>
            <person name="Banfield J.F."/>
        </authorList>
    </citation>
    <scope>NUCLEOTIDE SEQUENCE</scope>
    <source>
        <strain evidence="14">CG_4_8_14_3_um_filter_34_18</strain>
    </source>
</reference>
<keyword evidence="8 10" id="KW-0238">DNA-binding</keyword>
<keyword evidence="7 10" id="KW-0799">Topoisomerase</keyword>
<comment type="function">
    <text evidence="10">Releases the supercoiling and torsional tension of DNA, which is introduced during the DNA replication and transcription, by transiently cleaving and rejoining one strand of the DNA duplex. Introduces a single-strand break via transesterification at a target site in duplex DNA. The scissile phosphodiester is attacked by the catalytic tyrosine of the enzyme, resulting in the formation of a DNA-(5'-phosphotyrosyl)-enzyme intermediate and the expulsion of a 3'-OH DNA strand. The free DNA strand then undergoes passage around the unbroken strand, thus removing DNA supercoils. Finally, in the religation step, the DNA 3'-OH attacks the covalent intermediate to expel the active-site tyrosine and restore the DNA phosphodiester backbone.</text>
</comment>
<dbReference type="InterPro" id="IPR023406">
    <property type="entry name" value="Topo_IA_AS"/>
</dbReference>
<dbReference type="AlphaFoldDB" id="A0A1J5GG74"/>
<dbReference type="EMBL" id="PFIP01000127">
    <property type="protein sequence ID" value="PIX33788.1"/>
    <property type="molecule type" value="Genomic_DNA"/>
</dbReference>
<feature type="site" description="Interaction with DNA" evidence="10">
    <location>
        <position position="303"/>
    </location>
</feature>
<keyword evidence="5" id="KW-0862">Zinc</keyword>
<keyword evidence="9 10" id="KW-0413">Isomerase</keyword>
<feature type="region of interest" description="Interaction with DNA" evidence="10">
    <location>
        <begin position="162"/>
        <end position="167"/>
    </location>
</feature>
<accession>A0A2M8CFC8</accession>
<evidence type="ECO:0000313" key="16">
    <source>
        <dbReference type="EMBL" id="PJB57748.1"/>
    </source>
</evidence>
<evidence type="ECO:0000256" key="8">
    <source>
        <dbReference type="ARBA" id="ARBA00023125"/>
    </source>
</evidence>
<evidence type="ECO:0000259" key="12">
    <source>
        <dbReference type="PROSITE" id="PS52039"/>
    </source>
</evidence>
<accession>A0A2M7PTV8</accession>
<dbReference type="InterPro" id="IPR003601">
    <property type="entry name" value="Topo_IA_2"/>
</dbReference>
<dbReference type="Proteomes" id="UP000228560">
    <property type="component" value="Unassembled WGS sequence"/>
</dbReference>
<dbReference type="HAMAP" id="MF_00952">
    <property type="entry name" value="Topoisom_1_prok"/>
    <property type="match status" value="1"/>
</dbReference>
<keyword evidence="6" id="KW-0460">Magnesium</keyword>
<dbReference type="InterPro" id="IPR013498">
    <property type="entry name" value="Topo_IA_Znf"/>
</dbReference>
<proteinExistence type="inferred from homology"/>
<evidence type="ECO:0000256" key="7">
    <source>
        <dbReference type="ARBA" id="ARBA00023029"/>
    </source>
</evidence>
<dbReference type="Gene3D" id="2.70.20.10">
    <property type="entry name" value="Topoisomerase I, domain 3"/>
    <property type="match status" value="1"/>
</dbReference>
<evidence type="ECO:0000259" key="11">
    <source>
        <dbReference type="PROSITE" id="PS50880"/>
    </source>
</evidence>
<name>A0A1J5GG74_9BACT</name>
<evidence type="ECO:0000256" key="3">
    <source>
        <dbReference type="ARBA" id="ARBA00022723"/>
    </source>
</evidence>
<feature type="site" description="Interaction with DNA" evidence="10">
    <location>
        <position position="139"/>
    </location>
</feature>
<evidence type="ECO:0000313" key="19">
    <source>
        <dbReference type="Proteomes" id="UP000230646"/>
    </source>
</evidence>
<dbReference type="InterPro" id="IPR005733">
    <property type="entry name" value="TopoI_bac-type"/>
</dbReference>
<accession>A0A1J5GG74</accession>
<comment type="similarity">
    <text evidence="2 10">Belongs to the type IA topoisomerase family.</text>
</comment>
<evidence type="ECO:0000256" key="2">
    <source>
        <dbReference type="ARBA" id="ARBA00009446"/>
    </source>
</evidence>
<dbReference type="SUPFAM" id="SSF57783">
    <property type="entry name" value="Zinc beta-ribbon"/>
    <property type="match status" value="1"/>
</dbReference>
<dbReference type="PROSITE" id="PS00396">
    <property type="entry name" value="TOPO_IA_1"/>
    <property type="match status" value="1"/>
</dbReference>
<dbReference type="SMART" id="SM00436">
    <property type="entry name" value="TOP1Bc"/>
    <property type="match status" value="1"/>
</dbReference>
<dbReference type="InterPro" id="IPR023405">
    <property type="entry name" value="Topo_IA_core_domain"/>
</dbReference>
<dbReference type="GO" id="GO:0003917">
    <property type="term" value="F:DNA topoisomerase type I (single strand cut, ATP-independent) activity"/>
    <property type="evidence" value="ECO:0007669"/>
    <property type="project" value="UniProtKB-UniRule"/>
</dbReference>
<sequence length="700" mass="81370">MVKYLVIVESPTKEKTLKKILGENYLIKSSKGHIIDLPKTKLGIDIGNDFQPEYVTIPRQRSIVKELEKYSKDKDKIFLATDPDREGEAIAWHIAQKLKIKNDNNRVSFNEITERAVSQAFKNPREINLNMVDSQKTRRLLDRLVGYKISPLLWKKIGKKLSAGRVQSVTLRLICEREEEILKFKEDEYWLISVLLNKTEDEEIKPFEAKLFSVDSKKITIRNKKEAMQICEEVKNQNIYVKDINKRKEFKNPQPSFTTSSLQQEGYNKLNFSIKKSMIIAQQLYEGIALGDKGNVGLITYMRTDSIRVSNEAKSEAKKYIEEKYGKKFAKSFENFEKDKKKIKNKTIQDAHESIRPTSVFNQPDLIKKYLSNDQYKLYSLIWQRFIASRMKAAYLEKITINIEAGKYLFRASGSNILFKGFMIIYNEDNQDLNKPPDLKEGDKLKIIKIEEKQYFTKPPPRYTEASLVKTLEKEGIGRPSTYVPIIDTIQRREYVEKVNKKFNPTELGIKVNSFLTQYFSDIINVAFTAKMEKQLDEVESNKKKWVDILKTFYKTFSKDLEKGNQAQRIKITQLFSDEICDKCGRKMLIKSGRFGKFLACSGFPDCKNTKSFLDKIGINCPEEGCPGEIVRKKTKKGRIFYGCSNYPKCSFMTWNKPVDKKCPKCNSILVLDKNKKNGFYYKCSNSVCDYKDIIKEDKE</sequence>
<dbReference type="STRING" id="1805029.AUK42_03655"/>
<dbReference type="InterPro" id="IPR013826">
    <property type="entry name" value="Topo_IA_cen_sub3"/>
</dbReference>
<dbReference type="InterPro" id="IPR003602">
    <property type="entry name" value="Topo_IA_DNA-bd_dom"/>
</dbReference>
<evidence type="ECO:0000256" key="5">
    <source>
        <dbReference type="ARBA" id="ARBA00022833"/>
    </source>
</evidence>
<reference evidence="18 19" key="3">
    <citation type="submission" date="2017-09" db="EMBL/GenBank/DDBJ databases">
        <title>Depth-based differentiation of microbial function through sediment-hosted aquifers and enrichment of novel symbionts in the deep terrestrial subsurface.</title>
        <authorList>
            <person name="Probst A.J."/>
            <person name="Ladd B."/>
            <person name="Jarett J.K."/>
            <person name="Geller-Mcgrath D.E."/>
            <person name="Sieber C.M."/>
            <person name="Emerson J.B."/>
            <person name="Anantharaman K."/>
            <person name="Thomas B.C."/>
            <person name="Malmstrom R."/>
            <person name="Stieglmeier M."/>
            <person name="Klingl A."/>
            <person name="Woyke T."/>
            <person name="Ryan C.M."/>
            <person name="Banfield J.F."/>
        </authorList>
    </citation>
    <scope>NUCLEOTIDE SEQUENCE [LARGE SCALE GENOMIC DNA]</scope>
    <source>
        <strain evidence="15">CG_4_10_14_3_um_filter_34_13</strain>
        <strain evidence="16">CG_4_9_14_3_um_filter_33_16</strain>
    </source>
</reference>
<dbReference type="InterPro" id="IPR028612">
    <property type="entry name" value="Topoisom_1_IA"/>
</dbReference>
<accession>A0A2M7K6N4</accession>
<evidence type="ECO:0000313" key="15">
    <source>
        <dbReference type="EMBL" id="PIY33697.1"/>
    </source>
</evidence>
<evidence type="ECO:0000313" key="14">
    <source>
        <dbReference type="EMBL" id="PIX33788.1"/>
    </source>
</evidence>
<evidence type="ECO:0000256" key="4">
    <source>
        <dbReference type="ARBA" id="ARBA00022771"/>
    </source>
</evidence>
<dbReference type="Gene3D" id="1.10.290.10">
    <property type="entry name" value="Topoisomerase I, domain 4"/>
    <property type="match status" value="1"/>
</dbReference>
<dbReference type="PROSITE" id="PS50880">
    <property type="entry name" value="TOPRIM"/>
    <property type="match status" value="1"/>
</dbReference>
<organism evidence="13 17">
    <name type="scientific">Candidatus Infernicultor aquiphilus</name>
    <dbReference type="NCBI Taxonomy" id="1805029"/>
    <lineage>
        <taxon>Bacteria</taxon>
        <taxon>Pseudomonadati</taxon>
        <taxon>Atribacterota</taxon>
        <taxon>Candidatus Phoenicimicrobiia</taxon>
        <taxon>Candidatus Pheonicimicrobiales</taxon>
        <taxon>Candidatus Phoenicimicrobiaceae</taxon>
        <taxon>Candidatus Infernicultor</taxon>
    </lineage>
</organism>
<dbReference type="GO" id="GO:0003677">
    <property type="term" value="F:DNA binding"/>
    <property type="evidence" value="ECO:0007669"/>
    <property type="project" value="UniProtKB-KW"/>
</dbReference>
<comment type="catalytic activity">
    <reaction evidence="1 10">
        <text>ATP-independent breakage of single-stranded DNA, followed by passage and rejoining.</text>
        <dbReference type="EC" id="5.6.2.1"/>
    </reaction>
</comment>
<dbReference type="PRINTS" id="PR00417">
    <property type="entry name" value="PRTPISMRASEI"/>
</dbReference>
<evidence type="ECO:0000256" key="10">
    <source>
        <dbReference type="HAMAP-Rule" id="MF_00952"/>
    </source>
</evidence>
<feature type="site" description="Interaction with DNA" evidence="10">
    <location>
        <position position="33"/>
    </location>
</feature>
<dbReference type="Gene3D" id="3.30.65.10">
    <property type="entry name" value="Bacterial Topoisomerase I, domain 1"/>
    <property type="match status" value="2"/>
</dbReference>
<gene>
    <name evidence="10" type="primary">topA</name>
    <name evidence="13" type="ORF">AUK42_03655</name>
    <name evidence="16" type="ORF">CO097_01500</name>
    <name evidence="15" type="ORF">COZ07_01265</name>
    <name evidence="14" type="ORF">COZ58_06130</name>
</gene>
<dbReference type="InterPro" id="IPR013497">
    <property type="entry name" value="Topo_IA_cen"/>
</dbReference>
<dbReference type="Pfam" id="PF01396">
    <property type="entry name" value="Zn_ribbon_Top1"/>
    <property type="match status" value="3"/>
</dbReference>
<evidence type="ECO:0000256" key="6">
    <source>
        <dbReference type="ARBA" id="ARBA00022842"/>
    </source>
</evidence>
<evidence type="ECO:0000256" key="9">
    <source>
        <dbReference type="ARBA" id="ARBA00023235"/>
    </source>
</evidence>
<dbReference type="InterPro" id="IPR034149">
    <property type="entry name" value="TOPRIM_TopoI"/>
</dbReference>
<dbReference type="PROSITE" id="PS52039">
    <property type="entry name" value="TOPO_IA_2"/>
    <property type="match status" value="1"/>
</dbReference>
<reference evidence="13 17" key="1">
    <citation type="journal article" date="2016" name="Environ. Microbiol.">
        <title>Genomic resolution of a cold subsurface aquifer community provides metabolic insights for novel microbes adapted to high CO concentrations.</title>
        <authorList>
            <person name="Probst A.J."/>
            <person name="Castelle C.J."/>
            <person name="Singh A."/>
            <person name="Brown C.T."/>
            <person name="Anantharaman K."/>
            <person name="Sharon I."/>
            <person name="Hug L.A."/>
            <person name="Burstein D."/>
            <person name="Emerson J.B."/>
            <person name="Thomas B.C."/>
            <person name="Banfield J.F."/>
        </authorList>
    </citation>
    <scope>NUCLEOTIDE SEQUENCE [LARGE SCALE GENOMIC DNA]</scope>
    <source>
        <strain evidence="13">CG2_30_33_13</strain>
    </source>
</reference>
<dbReference type="GO" id="GO:0008270">
    <property type="term" value="F:zinc ion binding"/>
    <property type="evidence" value="ECO:0007669"/>
    <property type="project" value="UniProtKB-KW"/>
</dbReference>
<comment type="caution">
    <text evidence="13">The sequence shown here is derived from an EMBL/GenBank/DDBJ whole genome shotgun (WGS) entry which is preliminary data.</text>
</comment>
<dbReference type="EMBL" id="MNYY01000070">
    <property type="protein sequence ID" value="OIP71276.1"/>
    <property type="molecule type" value="Genomic_DNA"/>
</dbReference>
<evidence type="ECO:0000313" key="13">
    <source>
        <dbReference type="EMBL" id="OIP71276.1"/>
    </source>
</evidence>
<evidence type="ECO:0000313" key="17">
    <source>
        <dbReference type="Proteomes" id="UP000182763"/>
    </source>
</evidence>
<dbReference type="GO" id="GO:0006265">
    <property type="term" value="P:DNA topological change"/>
    <property type="evidence" value="ECO:0007669"/>
    <property type="project" value="UniProtKB-UniRule"/>
</dbReference>
<dbReference type="SUPFAM" id="SSF56712">
    <property type="entry name" value="Prokaryotic type I DNA topoisomerase"/>
    <property type="match status" value="1"/>
</dbReference>
<feature type="site" description="Interaction with DNA" evidence="10">
    <location>
        <position position="138"/>
    </location>
</feature>
<feature type="domain" description="Topo IA-type catalytic" evidence="12">
    <location>
        <begin position="128"/>
        <end position="561"/>
    </location>
</feature>
<feature type="active site" description="O-(5'-phospho-DNA)-tyrosine intermediate" evidence="10">
    <location>
        <position position="301"/>
    </location>
</feature>
<protein>
    <recommendedName>
        <fullName evidence="10">DNA topoisomerase 1</fullName>
        <ecNumber evidence="10">5.6.2.1</ecNumber>
    </recommendedName>
    <alternativeName>
        <fullName evidence="10">DNA topoisomerase I</fullName>
    </alternativeName>
</protein>
<dbReference type="NCBIfam" id="TIGR01051">
    <property type="entry name" value="topA_bact"/>
    <property type="match status" value="1"/>
</dbReference>
<evidence type="ECO:0000256" key="1">
    <source>
        <dbReference type="ARBA" id="ARBA00000213"/>
    </source>
</evidence>
<dbReference type="InterPro" id="IPR013824">
    <property type="entry name" value="Topo_IA_cen_sub1"/>
</dbReference>
<feature type="site" description="Interaction with DNA" evidence="10">
    <location>
        <position position="147"/>
    </location>
</feature>
<dbReference type="Proteomes" id="UP000230646">
    <property type="component" value="Unassembled WGS sequence"/>
</dbReference>
<dbReference type="CDD" id="cd03363">
    <property type="entry name" value="TOPRIM_TopoIA_TopoI"/>
    <property type="match status" value="1"/>
</dbReference>
<dbReference type="CDD" id="cd00186">
    <property type="entry name" value="TOP1Ac"/>
    <property type="match status" value="1"/>
</dbReference>
<comment type="subunit">
    <text evidence="10">Monomer.</text>
</comment>
<dbReference type="InterPro" id="IPR006171">
    <property type="entry name" value="TOPRIM_dom"/>
</dbReference>
<feature type="site" description="Interaction with DNA" evidence="10">
    <location>
        <position position="154"/>
    </location>
</feature>
<evidence type="ECO:0000313" key="18">
    <source>
        <dbReference type="Proteomes" id="UP000228560"/>
    </source>
</evidence>
<dbReference type="SMART" id="SM00493">
    <property type="entry name" value="TOPRIM"/>
    <property type="match status" value="1"/>
</dbReference>
<dbReference type="GO" id="GO:0005694">
    <property type="term" value="C:chromosome"/>
    <property type="evidence" value="ECO:0007669"/>
    <property type="project" value="InterPro"/>
</dbReference>
<dbReference type="Pfam" id="PF01131">
    <property type="entry name" value="Topoisom_bac"/>
    <property type="match status" value="1"/>
</dbReference>
<dbReference type="PANTHER" id="PTHR42785">
    <property type="entry name" value="DNA TOPOISOMERASE, TYPE IA, CORE"/>
    <property type="match status" value="1"/>
</dbReference>
<dbReference type="EMBL" id="PFTV01000037">
    <property type="protein sequence ID" value="PJB57748.1"/>
    <property type="molecule type" value="Genomic_DNA"/>
</dbReference>
<dbReference type="InterPro" id="IPR013825">
    <property type="entry name" value="Topo_IA_cen_sub2"/>
</dbReference>
<dbReference type="Gene3D" id="3.40.50.140">
    <property type="match status" value="1"/>
</dbReference>
<dbReference type="RefSeq" id="WP_406606796.1">
    <property type="nucleotide sequence ID" value="NZ_PFKO01000040.1"/>
</dbReference>
<feature type="domain" description="Toprim" evidence="11">
    <location>
        <begin position="3"/>
        <end position="113"/>
    </location>
</feature>
<dbReference type="EMBL" id="PFKO01000040">
    <property type="protein sequence ID" value="PIY33697.1"/>
    <property type="molecule type" value="Genomic_DNA"/>
</dbReference>
<dbReference type="Proteomes" id="UP000182763">
    <property type="component" value="Unassembled WGS sequence"/>
</dbReference>
<dbReference type="EC" id="5.6.2.1" evidence="10"/>
<dbReference type="Gene3D" id="1.10.460.10">
    <property type="entry name" value="Topoisomerase I, domain 2"/>
    <property type="match status" value="1"/>
</dbReference>
<dbReference type="SMART" id="SM00437">
    <property type="entry name" value="TOP1Ac"/>
    <property type="match status" value="1"/>
</dbReference>
<feature type="site" description="Interaction with DNA" evidence="10">
    <location>
        <position position="493"/>
    </location>
</feature>
<dbReference type="InterPro" id="IPR000380">
    <property type="entry name" value="Topo_IA"/>
</dbReference>
<dbReference type="PANTHER" id="PTHR42785:SF1">
    <property type="entry name" value="DNA TOPOISOMERASE"/>
    <property type="match status" value="1"/>
</dbReference>
<keyword evidence="4" id="KW-0863">Zinc-finger</keyword>
<keyword evidence="3" id="KW-0479">Metal-binding</keyword>
<dbReference type="Pfam" id="PF01751">
    <property type="entry name" value="Toprim"/>
    <property type="match status" value="1"/>
</dbReference>
<feature type="site" description="Interaction with DNA" evidence="10">
    <location>
        <position position="142"/>
    </location>
</feature>